<accession>A0ABW4CEA8</accession>
<organism evidence="1 2">
    <name type="scientific">Kroppenstedtia sanguinis</name>
    <dbReference type="NCBI Taxonomy" id="1380684"/>
    <lineage>
        <taxon>Bacteria</taxon>
        <taxon>Bacillati</taxon>
        <taxon>Bacillota</taxon>
        <taxon>Bacilli</taxon>
        <taxon>Bacillales</taxon>
        <taxon>Thermoactinomycetaceae</taxon>
        <taxon>Kroppenstedtia</taxon>
    </lineage>
</organism>
<reference evidence="2" key="1">
    <citation type="journal article" date="2019" name="Int. J. Syst. Evol. Microbiol.">
        <title>The Global Catalogue of Microorganisms (GCM) 10K type strain sequencing project: providing services to taxonomists for standard genome sequencing and annotation.</title>
        <authorList>
            <consortium name="The Broad Institute Genomics Platform"/>
            <consortium name="The Broad Institute Genome Sequencing Center for Infectious Disease"/>
            <person name="Wu L."/>
            <person name="Ma J."/>
        </authorList>
    </citation>
    <scope>NUCLEOTIDE SEQUENCE [LARGE SCALE GENOMIC DNA]</scope>
    <source>
        <strain evidence="2">S1</strain>
    </source>
</reference>
<name>A0ABW4CEA8_9BACL</name>
<sequence length="150" mass="17156">MRDFRFELNNANIEALKKGEISGFPVQLGDDENRVKKALGKPDQRRDDGQGQITLIYPNYELSLVDYEGVGAEMKKLKVPVVKAVSFPIQMTKSDIEAVMGKPSDQRALRPNYPELEYQLGSHDLLFLTTQERKVFEGPYDELYFVDPRT</sequence>
<evidence type="ECO:0000313" key="2">
    <source>
        <dbReference type="Proteomes" id="UP001597282"/>
    </source>
</evidence>
<dbReference type="InterPro" id="IPR025453">
    <property type="entry name" value="DUF4309"/>
</dbReference>
<comment type="caution">
    <text evidence="1">The sequence shown here is derived from an EMBL/GenBank/DDBJ whole genome shotgun (WGS) entry which is preliminary data.</text>
</comment>
<proteinExistence type="predicted"/>
<dbReference type="EMBL" id="JBHTNU010000020">
    <property type="protein sequence ID" value="MFD1428289.1"/>
    <property type="molecule type" value="Genomic_DNA"/>
</dbReference>
<gene>
    <name evidence="1" type="ORF">ACFQ4Y_15395</name>
</gene>
<dbReference type="Pfam" id="PF14172">
    <property type="entry name" value="DUF4309"/>
    <property type="match status" value="1"/>
</dbReference>
<protein>
    <submittedName>
        <fullName evidence="1">DUF4309 domain-containing protein</fullName>
    </submittedName>
</protein>
<dbReference type="Proteomes" id="UP001597282">
    <property type="component" value="Unassembled WGS sequence"/>
</dbReference>
<evidence type="ECO:0000313" key="1">
    <source>
        <dbReference type="EMBL" id="MFD1428289.1"/>
    </source>
</evidence>
<dbReference type="RefSeq" id="WP_380167050.1">
    <property type="nucleotide sequence ID" value="NZ_JBHTNU010000020.1"/>
</dbReference>
<keyword evidence="2" id="KW-1185">Reference proteome</keyword>